<dbReference type="GO" id="GO:0015190">
    <property type="term" value="F:L-leucine transmembrane transporter activity"/>
    <property type="evidence" value="ECO:0007669"/>
    <property type="project" value="TreeGrafter"/>
</dbReference>
<evidence type="ECO:0000256" key="9">
    <source>
        <dbReference type="RuleBase" id="RU362122"/>
    </source>
</evidence>
<dbReference type="RefSeq" id="WP_057820429.1">
    <property type="nucleotide sequence ID" value="NZ_AZEC01000006.1"/>
</dbReference>
<evidence type="ECO:0000256" key="6">
    <source>
        <dbReference type="ARBA" id="ARBA00022970"/>
    </source>
</evidence>
<feature type="transmembrane region" description="Helical" evidence="9">
    <location>
        <begin position="160"/>
        <end position="185"/>
    </location>
</feature>
<dbReference type="GO" id="GO:0015818">
    <property type="term" value="P:isoleucine transport"/>
    <property type="evidence" value="ECO:0007669"/>
    <property type="project" value="TreeGrafter"/>
</dbReference>
<keyword evidence="7 9" id="KW-1133">Transmembrane helix</keyword>
<keyword evidence="8 9" id="KW-0472">Membrane</keyword>
<dbReference type="NCBIfam" id="TIGR00796">
    <property type="entry name" value="livcs"/>
    <property type="match status" value="1"/>
</dbReference>
<evidence type="ECO:0000256" key="1">
    <source>
        <dbReference type="ARBA" id="ARBA00004651"/>
    </source>
</evidence>
<feature type="transmembrane region" description="Helical" evidence="9">
    <location>
        <begin position="353"/>
        <end position="371"/>
    </location>
</feature>
<dbReference type="GO" id="GO:0005304">
    <property type="term" value="F:L-valine transmembrane transporter activity"/>
    <property type="evidence" value="ECO:0007669"/>
    <property type="project" value="TreeGrafter"/>
</dbReference>
<comment type="similarity">
    <text evidence="2 9">Belongs to the branched chain amino acid transporter family.</text>
</comment>
<gene>
    <name evidence="10" type="ORF">FD09_GL002797</name>
</gene>
<dbReference type="GO" id="GO:0015188">
    <property type="term" value="F:L-isoleucine transmembrane transporter activity"/>
    <property type="evidence" value="ECO:0007669"/>
    <property type="project" value="TreeGrafter"/>
</dbReference>
<feature type="transmembrane region" description="Helical" evidence="9">
    <location>
        <begin position="82"/>
        <end position="100"/>
    </location>
</feature>
<dbReference type="PANTHER" id="PTHR30588">
    <property type="entry name" value="BRANCHED-CHAIN AMINO ACID TRANSPORT SYSTEM 2 CARRIER PROTEIN"/>
    <property type="match status" value="1"/>
</dbReference>
<sequence>MNNSRLRSKDLTFVGIMLFGMFFGAGNLIFPIFMGQQAGNHVWPAIIGFLLTGVGLPLLGVVAIGITRAAGVFDLAKNVNRPFALIFTVLLYWVIGPLLSTPRLATVSYEVGIRRFVPSGQQTLVLAIFSILFFLTVWLFSRKPSRIMEYVGKFLTPTFLVLLGVLMLTALFLPLGHAGAMSSLHTYQSHPLNTGFVEGYNTMDALASIAFGIVVVDTIRDLGVKDPKKVASATIRAGVISTVLMGVIYAGLAIIGAQSRGGFSPAANGGIVLAQLAEHYFGGLGSWLLAIIITLACLKTGVGLVTAFGESMHKLFPRISYQLWIIVAAGLPAIFANVGLDGIIAVSMPFLNFLYPLAIILILTAIITLVLPQQRWTYLWAMMFGLVPAFLNMLTGLPAAFQHQGFLAMLLKWGNLLPLFQAGFGWVLPALLGFLVGALVDHRHHRNVLN</sequence>
<keyword evidence="3 9" id="KW-0813">Transport</keyword>
<feature type="transmembrane region" description="Helical" evidence="9">
    <location>
        <begin position="46"/>
        <end position="70"/>
    </location>
</feature>
<evidence type="ECO:0000256" key="2">
    <source>
        <dbReference type="ARBA" id="ARBA00008540"/>
    </source>
</evidence>
<dbReference type="EMBL" id="AZEC01000006">
    <property type="protein sequence ID" value="KRL12810.1"/>
    <property type="molecule type" value="Genomic_DNA"/>
</dbReference>
<comment type="function">
    <text evidence="9">Component of the transport system for branched-chain amino acids.</text>
</comment>
<evidence type="ECO:0000256" key="4">
    <source>
        <dbReference type="ARBA" id="ARBA00022475"/>
    </source>
</evidence>
<dbReference type="AlphaFoldDB" id="A0A0R1N5T1"/>
<dbReference type="Proteomes" id="UP000051330">
    <property type="component" value="Unassembled WGS sequence"/>
</dbReference>
<dbReference type="PATRIC" id="fig|1423792.3.peg.2857"/>
<keyword evidence="5 9" id="KW-0812">Transmembrane</keyword>
<keyword evidence="6 9" id="KW-0029">Amino-acid transport</keyword>
<evidence type="ECO:0000256" key="5">
    <source>
        <dbReference type="ARBA" id="ARBA00022692"/>
    </source>
</evidence>
<feature type="transmembrane region" description="Helical" evidence="9">
    <location>
        <begin position="321"/>
        <end position="347"/>
    </location>
</feature>
<feature type="transmembrane region" description="Helical" evidence="9">
    <location>
        <begin position="235"/>
        <end position="255"/>
    </location>
</feature>
<proteinExistence type="inferred from homology"/>
<protein>
    <recommendedName>
        <fullName evidence="9">Branched-chain amino acid transport system carrier protein</fullName>
    </recommendedName>
</protein>
<reference evidence="10 11" key="1">
    <citation type="journal article" date="2015" name="Genome Announc.">
        <title>Expanding the biotechnology potential of lactobacilli through comparative genomics of 213 strains and associated genera.</title>
        <authorList>
            <person name="Sun Z."/>
            <person name="Harris H.M."/>
            <person name="McCann A."/>
            <person name="Guo C."/>
            <person name="Argimon S."/>
            <person name="Zhang W."/>
            <person name="Yang X."/>
            <person name="Jeffery I.B."/>
            <person name="Cooney J.C."/>
            <person name="Kagawa T.F."/>
            <person name="Liu W."/>
            <person name="Song Y."/>
            <person name="Salvetti E."/>
            <person name="Wrobel A."/>
            <person name="Rasinkangas P."/>
            <person name="Parkhill J."/>
            <person name="Rea M.C."/>
            <person name="O'Sullivan O."/>
            <person name="Ritari J."/>
            <person name="Douillard F.P."/>
            <person name="Paul Ross R."/>
            <person name="Yang R."/>
            <person name="Briner A.E."/>
            <person name="Felis G.E."/>
            <person name="de Vos W.M."/>
            <person name="Barrangou R."/>
            <person name="Klaenhammer T.R."/>
            <person name="Caufield P.W."/>
            <person name="Cui Y."/>
            <person name="Zhang H."/>
            <person name="O'Toole P.W."/>
        </authorList>
    </citation>
    <scope>NUCLEOTIDE SEQUENCE [LARGE SCALE GENOMIC DNA]</scope>
    <source>
        <strain evidence="10 11">DSM 12744</strain>
    </source>
</reference>
<comment type="caution">
    <text evidence="9">Lacks conserved residue(s) required for the propagation of feature annotation.</text>
</comment>
<comment type="subcellular location">
    <subcellularLocation>
        <location evidence="1 9">Cell membrane</location>
        <topology evidence="1 9">Multi-pass membrane protein</topology>
    </subcellularLocation>
</comment>
<evidence type="ECO:0000313" key="10">
    <source>
        <dbReference type="EMBL" id="KRL12810.1"/>
    </source>
</evidence>
<dbReference type="STRING" id="1423792.FD09_GL002797"/>
<accession>A0A0R1N5T1</accession>
<dbReference type="InterPro" id="IPR004685">
    <property type="entry name" value="Brnchd-chn_aa_trnsp_Livcs"/>
</dbReference>
<feature type="transmembrane region" description="Helical" evidence="9">
    <location>
        <begin position="12"/>
        <end position="34"/>
    </location>
</feature>
<feature type="transmembrane region" description="Helical" evidence="9">
    <location>
        <begin position="378"/>
        <end position="399"/>
    </location>
</feature>
<dbReference type="OrthoDB" id="9783920at2"/>
<organism evidence="10 11">
    <name type="scientific">Schleiferilactobacillus perolens DSM 12744</name>
    <dbReference type="NCBI Taxonomy" id="1423792"/>
    <lineage>
        <taxon>Bacteria</taxon>
        <taxon>Bacillati</taxon>
        <taxon>Bacillota</taxon>
        <taxon>Bacilli</taxon>
        <taxon>Lactobacillales</taxon>
        <taxon>Lactobacillaceae</taxon>
        <taxon>Schleiferilactobacillus</taxon>
    </lineage>
</organism>
<feature type="transmembrane region" description="Helical" evidence="9">
    <location>
        <begin position="120"/>
        <end position="140"/>
    </location>
</feature>
<keyword evidence="4" id="KW-1003">Cell membrane</keyword>
<dbReference type="GO" id="GO:0005886">
    <property type="term" value="C:plasma membrane"/>
    <property type="evidence" value="ECO:0007669"/>
    <property type="project" value="UniProtKB-SubCell"/>
</dbReference>
<name>A0A0R1N5T1_9LACO</name>
<evidence type="ECO:0000256" key="8">
    <source>
        <dbReference type="ARBA" id="ARBA00023136"/>
    </source>
</evidence>
<feature type="transmembrane region" description="Helical" evidence="9">
    <location>
        <begin position="287"/>
        <end position="309"/>
    </location>
</feature>
<keyword evidence="11" id="KW-1185">Reference proteome</keyword>
<feature type="transmembrane region" description="Helical" evidence="9">
    <location>
        <begin position="419"/>
        <end position="440"/>
    </location>
</feature>
<evidence type="ECO:0000256" key="3">
    <source>
        <dbReference type="ARBA" id="ARBA00022448"/>
    </source>
</evidence>
<evidence type="ECO:0000313" key="11">
    <source>
        <dbReference type="Proteomes" id="UP000051330"/>
    </source>
</evidence>
<evidence type="ECO:0000256" key="7">
    <source>
        <dbReference type="ARBA" id="ARBA00022989"/>
    </source>
</evidence>
<dbReference type="PANTHER" id="PTHR30588:SF0">
    <property type="entry name" value="BRANCHED-CHAIN AMINO ACID PERMEASE BRNQ"/>
    <property type="match status" value="1"/>
</dbReference>
<comment type="caution">
    <text evidence="10">The sequence shown here is derived from an EMBL/GenBank/DDBJ whole genome shotgun (WGS) entry which is preliminary data.</text>
</comment>
<dbReference type="GO" id="GO:0015820">
    <property type="term" value="P:L-leucine transport"/>
    <property type="evidence" value="ECO:0007669"/>
    <property type="project" value="TreeGrafter"/>
</dbReference>
<dbReference type="Pfam" id="PF05525">
    <property type="entry name" value="Branch_AA_trans"/>
    <property type="match status" value="1"/>
</dbReference>